<keyword evidence="9 10" id="KW-0739">Sodium transport</keyword>
<feature type="transmembrane region" description="Helical" evidence="10">
    <location>
        <begin position="350"/>
        <end position="372"/>
    </location>
</feature>
<dbReference type="PANTHER" id="PTHR10110">
    <property type="entry name" value="SODIUM/HYDROGEN EXCHANGER"/>
    <property type="match status" value="1"/>
</dbReference>
<evidence type="ECO:0000256" key="1">
    <source>
        <dbReference type="ARBA" id="ARBA00004651"/>
    </source>
</evidence>
<sequence>MLDSFPFYLSLIAVILGVIMLANKIKVAYPVLLVLAGLGISLIPGMPTVHIEADLIFVIFLPPLLYEAAWSISWKELWKWRRIITSFAFIVVFFTAFTIALVANHFIPGFTLALGFLLGGIVSPPDAVSAGAILKFVKVPRRFSSILEGESLLNDASSLIIFRFALIAVATGQFVWQEAALNFSWMVFGGVGIGLVTSYIIMKCHKHLPTDANIDIALTLITPYIIYVAAEEVHSSGVLAVVSGGLYLSTHRMIFLNSTSRLRTVNVWESLCFVLNGLVFMLIGLDLPEIIEGLDGTGIGTAIGYGLLITLALVVSRIISVYAAVFTTLIARNFITVADAGHPGFRGPLVLGWAGMRGVVSLAAALSIPVTLDDGSAFPQRNLILFITFVVILSTLLLQGLTLPWLIKKINMPDPDSIMPEDQMYNKIRRLMAQEALDHLKTNYSTQLQNRQVLQFFASKWENSGAESDDNSLMDEETKTIYLDLLNVQRDLLLKKNKSLVVDEEIVRRHLLYLDLEEEKLGLL</sequence>
<dbReference type="Proteomes" id="UP000320643">
    <property type="component" value="Unassembled WGS sequence"/>
</dbReference>
<gene>
    <name evidence="12" type="ORF">FMM05_14445</name>
</gene>
<evidence type="ECO:0000256" key="10">
    <source>
        <dbReference type="RuleBase" id="RU366002"/>
    </source>
</evidence>
<feature type="transmembrane region" description="Helical" evidence="10">
    <location>
        <begin position="158"/>
        <end position="176"/>
    </location>
</feature>
<evidence type="ECO:0000256" key="7">
    <source>
        <dbReference type="ARBA" id="ARBA00023065"/>
    </source>
</evidence>
<comment type="subcellular location">
    <subcellularLocation>
        <location evidence="1 10">Cell membrane</location>
        <topology evidence="1 10">Multi-pass membrane protein</topology>
    </subcellularLocation>
</comment>
<dbReference type="RefSeq" id="WP_143374102.1">
    <property type="nucleotide sequence ID" value="NZ_VJVZ01000009.1"/>
</dbReference>
<feature type="transmembrane region" description="Helical" evidence="10">
    <location>
        <begin position="182"/>
        <end position="202"/>
    </location>
</feature>
<dbReference type="GO" id="GO:0098719">
    <property type="term" value="P:sodium ion import across plasma membrane"/>
    <property type="evidence" value="ECO:0007669"/>
    <property type="project" value="TreeGrafter"/>
</dbReference>
<evidence type="ECO:0000256" key="6">
    <source>
        <dbReference type="ARBA" id="ARBA00023053"/>
    </source>
</evidence>
<evidence type="ECO:0000259" key="11">
    <source>
        <dbReference type="Pfam" id="PF00999"/>
    </source>
</evidence>
<dbReference type="GO" id="GO:0015386">
    <property type="term" value="F:potassium:proton antiporter activity"/>
    <property type="evidence" value="ECO:0007669"/>
    <property type="project" value="TreeGrafter"/>
</dbReference>
<dbReference type="GO" id="GO:0051453">
    <property type="term" value="P:regulation of intracellular pH"/>
    <property type="evidence" value="ECO:0007669"/>
    <property type="project" value="TreeGrafter"/>
</dbReference>
<protein>
    <submittedName>
        <fullName evidence="12">Na+/H+ antiporter</fullName>
    </submittedName>
</protein>
<dbReference type="PANTHER" id="PTHR10110:SF86">
    <property type="entry name" value="SODIUM_HYDROGEN EXCHANGER 7"/>
    <property type="match status" value="1"/>
</dbReference>
<dbReference type="NCBIfam" id="TIGR00831">
    <property type="entry name" value="a_cpa1"/>
    <property type="match status" value="1"/>
</dbReference>
<keyword evidence="4 10" id="KW-0812">Transmembrane</keyword>
<dbReference type="InterPro" id="IPR018422">
    <property type="entry name" value="Cation/H_exchanger_CPA1"/>
</dbReference>
<comment type="function">
    <text evidence="10">Na(+)/H(+) antiporter that extrudes sodium in exchange for external protons.</text>
</comment>
<keyword evidence="10" id="KW-0050">Antiport</keyword>
<proteinExistence type="inferred from homology"/>
<comment type="similarity">
    <text evidence="10">Belongs to the monovalent cation:proton antiporter 1 (CPA1) transporter (TC 2.A.36) family.</text>
</comment>
<keyword evidence="6 10" id="KW-0915">Sodium</keyword>
<evidence type="ECO:0000256" key="2">
    <source>
        <dbReference type="ARBA" id="ARBA00022448"/>
    </source>
</evidence>
<keyword evidence="8 10" id="KW-0472">Membrane</keyword>
<feature type="transmembrane region" description="Helical" evidence="10">
    <location>
        <begin position="6"/>
        <end position="22"/>
    </location>
</feature>
<feature type="domain" description="Cation/H+ exchanger transmembrane" evidence="11">
    <location>
        <begin position="12"/>
        <end position="409"/>
    </location>
</feature>
<feature type="transmembrane region" description="Helical" evidence="10">
    <location>
        <begin position="305"/>
        <end position="330"/>
    </location>
</feature>
<evidence type="ECO:0000313" key="13">
    <source>
        <dbReference type="Proteomes" id="UP000320643"/>
    </source>
</evidence>
<feature type="transmembrane region" description="Helical" evidence="10">
    <location>
        <begin position="384"/>
        <end position="407"/>
    </location>
</feature>
<dbReference type="GO" id="GO:0015385">
    <property type="term" value="F:sodium:proton antiporter activity"/>
    <property type="evidence" value="ECO:0007669"/>
    <property type="project" value="InterPro"/>
</dbReference>
<dbReference type="AlphaFoldDB" id="A0A552UYV4"/>
<comment type="caution">
    <text evidence="10">Lacks conserved residue(s) required for the propagation of feature annotation.</text>
</comment>
<dbReference type="GO" id="GO:0005886">
    <property type="term" value="C:plasma membrane"/>
    <property type="evidence" value="ECO:0007669"/>
    <property type="project" value="UniProtKB-SubCell"/>
</dbReference>
<dbReference type="Gene3D" id="6.10.140.1330">
    <property type="match status" value="1"/>
</dbReference>
<dbReference type="EMBL" id="VJVZ01000009">
    <property type="protein sequence ID" value="TRW23388.1"/>
    <property type="molecule type" value="Genomic_DNA"/>
</dbReference>
<feature type="transmembrane region" description="Helical" evidence="10">
    <location>
        <begin position="86"/>
        <end position="107"/>
    </location>
</feature>
<feature type="transmembrane region" description="Helical" evidence="10">
    <location>
        <begin position="55"/>
        <end position="74"/>
    </location>
</feature>
<name>A0A552UYV4_9FLAO</name>
<keyword evidence="13" id="KW-1185">Reference proteome</keyword>
<feature type="transmembrane region" description="Helical" evidence="10">
    <location>
        <begin position="29"/>
        <end position="49"/>
    </location>
</feature>
<reference evidence="12 13" key="1">
    <citation type="submission" date="2019-07" db="EMBL/GenBank/DDBJ databases">
        <title>Flavobacterium sp. nov., isolated from glacier ice.</title>
        <authorList>
            <person name="Liu Q."/>
            <person name="Xin Y.-H."/>
        </authorList>
    </citation>
    <scope>NUCLEOTIDE SEQUENCE [LARGE SCALE GENOMIC DNA]</scope>
    <source>
        <strain evidence="12 13">ZT4R6</strain>
    </source>
</reference>
<dbReference type="InterPro" id="IPR006153">
    <property type="entry name" value="Cation/H_exchanger_TM"/>
</dbReference>
<dbReference type="OrthoDB" id="9809206at2"/>
<feature type="transmembrane region" description="Helical" evidence="10">
    <location>
        <begin position="267"/>
        <end position="285"/>
    </location>
</feature>
<keyword evidence="5 10" id="KW-1133">Transmembrane helix</keyword>
<comment type="caution">
    <text evidence="12">The sequence shown here is derived from an EMBL/GenBank/DDBJ whole genome shotgun (WGS) entry which is preliminary data.</text>
</comment>
<evidence type="ECO:0000256" key="8">
    <source>
        <dbReference type="ARBA" id="ARBA00023136"/>
    </source>
</evidence>
<dbReference type="Pfam" id="PF00999">
    <property type="entry name" value="Na_H_Exchanger"/>
    <property type="match status" value="1"/>
</dbReference>
<evidence type="ECO:0000256" key="3">
    <source>
        <dbReference type="ARBA" id="ARBA00022475"/>
    </source>
</evidence>
<evidence type="ECO:0000256" key="4">
    <source>
        <dbReference type="ARBA" id="ARBA00022692"/>
    </source>
</evidence>
<keyword evidence="3 10" id="KW-1003">Cell membrane</keyword>
<evidence type="ECO:0000256" key="9">
    <source>
        <dbReference type="ARBA" id="ARBA00023201"/>
    </source>
</evidence>
<keyword evidence="7 10" id="KW-0406">Ion transport</keyword>
<dbReference type="InterPro" id="IPR004705">
    <property type="entry name" value="Cation/H_exchanger_CPA1_bac"/>
</dbReference>
<evidence type="ECO:0000256" key="5">
    <source>
        <dbReference type="ARBA" id="ARBA00022989"/>
    </source>
</evidence>
<organism evidence="12 13">
    <name type="scientific">Flavobacterium zepuense</name>
    <dbReference type="NCBI Taxonomy" id="2593302"/>
    <lineage>
        <taxon>Bacteria</taxon>
        <taxon>Pseudomonadati</taxon>
        <taxon>Bacteroidota</taxon>
        <taxon>Flavobacteriia</taxon>
        <taxon>Flavobacteriales</taxon>
        <taxon>Flavobacteriaceae</taxon>
        <taxon>Flavobacterium</taxon>
    </lineage>
</organism>
<accession>A0A552UYV4</accession>
<evidence type="ECO:0000313" key="12">
    <source>
        <dbReference type="EMBL" id="TRW23388.1"/>
    </source>
</evidence>
<keyword evidence="2 10" id="KW-0813">Transport</keyword>